<evidence type="ECO:0000256" key="2">
    <source>
        <dbReference type="ARBA" id="ARBA00022525"/>
    </source>
</evidence>
<protein>
    <submittedName>
        <fullName evidence="10">Collectin subfamily member 10</fullName>
    </submittedName>
</protein>
<feature type="region of interest" description="Disordered" evidence="7">
    <location>
        <begin position="73"/>
        <end position="98"/>
    </location>
</feature>
<dbReference type="Pfam" id="PF00059">
    <property type="entry name" value="Lectin_C"/>
    <property type="match status" value="1"/>
</dbReference>
<keyword evidence="11" id="KW-1185">Reference proteome</keyword>
<evidence type="ECO:0000256" key="4">
    <source>
        <dbReference type="ARBA" id="ARBA00022734"/>
    </source>
</evidence>
<evidence type="ECO:0000313" key="10">
    <source>
        <dbReference type="Ensembl" id="ENSSTUP00000066454.1"/>
    </source>
</evidence>
<dbReference type="InParanoid" id="A0A674B4Q1"/>
<reference evidence="10" key="1">
    <citation type="submission" date="2025-08" db="UniProtKB">
        <authorList>
            <consortium name="Ensembl"/>
        </authorList>
    </citation>
    <scope>IDENTIFICATION</scope>
</reference>
<dbReference type="GO" id="GO:0030246">
    <property type="term" value="F:carbohydrate binding"/>
    <property type="evidence" value="ECO:0007669"/>
    <property type="project" value="UniProtKB-KW"/>
</dbReference>
<feature type="chain" id="PRO_5025527077" evidence="8">
    <location>
        <begin position="26"/>
        <end position="287"/>
    </location>
</feature>
<keyword evidence="4" id="KW-0430">Lectin</keyword>
<keyword evidence="2" id="KW-0964">Secreted</keyword>
<dbReference type="InterPro" id="IPR016187">
    <property type="entry name" value="CTDL_fold"/>
</dbReference>
<evidence type="ECO:0000256" key="8">
    <source>
        <dbReference type="SAM" id="SignalP"/>
    </source>
</evidence>
<dbReference type="PROSITE" id="PS50041">
    <property type="entry name" value="C_TYPE_LECTIN_2"/>
    <property type="match status" value="1"/>
</dbReference>
<dbReference type="GO" id="GO:0008083">
    <property type="term" value="F:growth factor activity"/>
    <property type="evidence" value="ECO:0007669"/>
    <property type="project" value="TreeGrafter"/>
</dbReference>
<dbReference type="Proteomes" id="UP000472277">
    <property type="component" value="Unassembled WGS sequence"/>
</dbReference>
<comment type="subcellular location">
    <subcellularLocation>
        <location evidence="1">Secreted</location>
    </subcellularLocation>
</comment>
<evidence type="ECO:0000259" key="9">
    <source>
        <dbReference type="PROSITE" id="PS50041"/>
    </source>
</evidence>
<name>A0A674B4Q1_SALTR</name>
<dbReference type="Ensembl" id="ENSSTUT00000070460.1">
    <property type="protein sequence ID" value="ENSSTUP00000066454.1"/>
    <property type="gene ID" value="ENSSTUG00000029063.1"/>
</dbReference>
<dbReference type="Pfam" id="PF01391">
    <property type="entry name" value="Collagen"/>
    <property type="match status" value="1"/>
</dbReference>
<organism evidence="10 11">
    <name type="scientific">Salmo trutta</name>
    <name type="common">Brown trout</name>
    <dbReference type="NCBI Taxonomy" id="8032"/>
    <lineage>
        <taxon>Eukaryota</taxon>
        <taxon>Metazoa</taxon>
        <taxon>Chordata</taxon>
        <taxon>Craniata</taxon>
        <taxon>Vertebrata</taxon>
        <taxon>Euteleostomi</taxon>
        <taxon>Actinopterygii</taxon>
        <taxon>Neopterygii</taxon>
        <taxon>Teleostei</taxon>
        <taxon>Protacanthopterygii</taxon>
        <taxon>Salmoniformes</taxon>
        <taxon>Salmonidae</taxon>
        <taxon>Salmoninae</taxon>
        <taxon>Salmo</taxon>
    </lineage>
</organism>
<reference evidence="10" key="2">
    <citation type="submission" date="2025-09" db="UniProtKB">
        <authorList>
            <consortium name="Ensembl"/>
        </authorList>
    </citation>
    <scope>IDENTIFICATION</scope>
</reference>
<evidence type="ECO:0000256" key="5">
    <source>
        <dbReference type="ARBA" id="ARBA00022837"/>
    </source>
</evidence>
<dbReference type="Gene3D" id="3.10.100.10">
    <property type="entry name" value="Mannose-Binding Protein A, subunit A"/>
    <property type="match status" value="1"/>
</dbReference>
<dbReference type="PANTHER" id="PTHR22799">
    <property type="entry name" value="TETRANECTIN-RELATED"/>
    <property type="match status" value="1"/>
</dbReference>
<dbReference type="GO" id="GO:0001503">
    <property type="term" value="P:ossification"/>
    <property type="evidence" value="ECO:0007669"/>
    <property type="project" value="TreeGrafter"/>
</dbReference>
<dbReference type="InterPro" id="IPR051663">
    <property type="entry name" value="CLec_Tetranectin-domain"/>
</dbReference>
<dbReference type="InterPro" id="IPR016186">
    <property type="entry name" value="C-type_lectin-like/link_sf"/>
</dbReference>
<dbReference type="SUPFAM" id="SSF56436">
    <property type="entry name" value="C-type lectin-like"/>
    <property type="match status" value="1"/>
</dbReference>
<sequence>MKHHYFSRRLLVLSVLSTIFDSLNAVEVCSNTILPGSKGDLGEGGDEGDQGWLGKTGPPGLLGLTGELGDKGEVGRMGKMGPAGDKGDAGEAGVDGPSGLKGKAGTTCDCGRYRKVVGQMDINVRKLKNAVKFVKNVILGIKETEEKFYLIVKEARKYREALINCKLRGGMLAMPKTTDTNTLIADYVTQAGLTQVFIGLQAGLKGGGPVYADLTPVRNYTAWGLKEPSGAPSNTSCVKMISTGMAKHFNMYSLRLTSPNSNSRYQWATSEMALYSLPYSVHYSGQT</sequence>
<keyword evidence="3 8" id="KW-0732">Signal</keyword>
<dbReference type="GO" id="GO:0005581">
    <property type="term" value="C:collagen trimer"/>
    <property type="evidence" value="ECO:0007669"/>
    <property type="project" value="UniProtKB-KW"/>
</dbReference>
<evidence type="ECO:0000256" key="1">
    <source>
        <dbReference type="ARBA" id="ARBA00004613"/>
    </source>
</evidence>
<dbReference type="GeneTree" id="ENSGT00940000159374"/>
<dbReference type="AlphaFoldDB" id="A0A674B4Q1"/>
<keyword evidence="6" id="KW-0176">Collagen</keyword>
<proteinExistence type="predicted"/>
<dbReference type="PANTHER" id="PTHR22799:SF1">
    <property type="entry name" value="C-TYPE LECTIN DOMAIN FAMILY 11 MEMBER A"/>
    <property type="match status" value="1"/>
</dbReference>
<evidence type="ECO:0000313" key="11">
    <source>
        <dbReference type="Proteomes" id="UP000472277"/>
    </source>
</evidence>
<feature type="signal peptide" evidence="8">
    <location>
        <begin position="1"/>
        <end position="25"/>
    </location>
</feature>
<dbReference type="InterPro" id="IPR001304">
    <property type="entry name" value="C-type_lectin-like"/>
</dbReference>
<dbReference type="GO" id="GO:0005615">
    <property type="term" value="C:extracellular space"/>
    <property type="evidence" value="ECO:0007669"/>
    <property type="project" value="TreeGrafter"/>
</dbReference>
<keyword evidence="5" id="KW-0106">Calcium</keyword>
<evidence type="ECO:0000256" key="7">
    <source>
        <dbReference type="SAM" id="MobiDB-lite"/>
    </source>
</evidence>
<feature type="domain" description="C-type lectin" evidence="9">
    <location>
        <begin position="144"/>
        <end position="244"/>
    </location>
</feature>
<dbReference type="InterPro" id="IPR008160">
    <property type="entry name" value="Collagen"/>
</dbReference>
<evidence type="ECO:0000256" key="6">
    <source>
        <dbReference type="ARBA" id="ARBA00023119"/>
    </source>
</evidence>
<evidence type="ECO:0000256" key="3">
    <source>
        <dbReference type="ARBA" id="ARBA00022729"/>
    </source>
</evidence>
<gene>
    <name evidence="10" type="primary">COLEC10</name>
    <name evidence="10" type="synonym">LOC115190910</name>
</gene>
<accession>A0A674B4Q1</accession>